<dbReference type="AlphaFoldDB" id="A0A9X4AWJ3"/>
<feature type="signal peptide" evidence="2">
    <location>
        <begin position="1"/>
        <end position="24"/>
    </location>
</feature>
<name>A0A9X4AWJ3_9BACT</name>
<accession>A0A9X4AWJ3</accession>
<evidence type="ECO:0000313" key="3">
    <source>
        <dbReference type="EMBL" id="MDC3985400.1"/>
    </source>
</evidence>
<dbReference type="RefSeq" id="WP_272426350.1">
    <property type="nucleotide sequence ID" value="NZ_JAGTJJ010000028.1"/>
</dbReference>
<keyword evidence="2" id="KW-0732">Signal</keyword>
<evidence type="ECO:0000256" key="1">
    <source>
        <dbReference type="SAM" id="MobiDB-lite"/>
    </source>
</evidence>
<comment type="caution">
    <text evidence="3">The sequence shown here is derived from an EMBL/GenBank/DDBJ whole genome shotgun (WGS) entry which is preliminary data.</text>
</comment>
<dbReference type="Proteomes" id="UP001151081">
    <property type="component" value="Unassembled WGS sequence"/>
</dbReference>
<dbReference type="EMBL" id="JAGTJJ010000028">
    <property type="protein sequence ID" value="MDC3985400.1"/>
    <property type="molecule type" value="Genomic_DNA"/>
</dbReference>
<gene>
    <name evidence="3" type="ORF">KEG57_33285</name>
</gene>
<evidence type="ECO:0000313" key="4">
    <source>
        <dbReference type="Proteomes" id="UP001151081"/>
    </source>
</evidence>
<sequence length="345" mass="35526">MSGRRTMALAVLLAGLVTASLVLADAGARVVIVAPSLGDPTAQRMRDELSVLGFDVVVRAGVAGENLADVARAERAAAAARVERWPPEILVWVGEGAKDAGELRVSESLAGPVEPELLALRAIELLRGRLLPVPAGSPTAAPGAAPPVAPSAPSTSPPAASSAPPLADPPPPREPRVSLLAGPALLASPGGVSISPNLALSGRLSLWSRVSAEAWSFLPLSPGFVQNADGEVALRAFFLGAGVGVRVTSPDEPFFGSVGAGVGPMLLWFEGEAEPPRIAASGTRWAALAYGRAGIGYRIHPRVRLRFDGFVGPVFPEPVLRIVGREVASFGRPAVFFVLGAEVMP</sequence>
<feature type="chain" id="PRO_5040719243" evidence="2">
    <location>
        <begin position="25"/>
        <end position="345"/>
    </location>
</feature>
<feature type="region of interest" description="Disordered" evidence="1">
    <location>
        <begin position="137"/>
        <end position="177"/>
    </location>
</feature>
<feature type="compositionally biased region" description="Low complexity" evidence="1">
    <location>
        <begin position="151"/>
        <end position="165"/>
    </location>
</feature>
<evidence type="ECO:0000256" key="2">
    <source>
        <dbReference type="SAM" id="SignalP"/>
    </source>
</evidence>
<keyword evidence="4" id="KW-1185">Reference proteome</keyword>
<proteinExistence type="predicted"/>
<organism evidence="3 4">
    <name type="scientific">Polyangium jinanense</name>
    <dbReference type="NCBI Taxonomy" id="2829994"/>
    <lineage>
        <taxon>Bacteria</taxon>
        <taxon>Pseudomonadati</taxon>
        <taxon>Myxococcota</taxon>
        <taxon>Polyangia</taxon>
        <taxon>Polyangiales</taxon>
        <taxon>Polyangiaceae</taxon>
        <taxon>Polyangium</taxon>
    </lineage>
</organism>
<protein>
    <submittedName>
        <fullName evidence="3">Uncharacterized protein</fullName>
    </submittedName>
</protein>
<reference evidence="3 4" key="1">
    <citation type="submission" date="2021-04" db="EMBL/GenBank/DDBJ databases">
        <title>Genome analysis of Polyangium sp.</title>
        <authorList>
            <person name="Li Y."/>
            <person name="Wang J."/>
        </authorList>
    </citation>
    <scope>NUCLEOTIDE SEQUENCE [LARGE SCALE GENOMIC DNA]</scope>
    <source>
        <strain evidence="3 4">SDU14</strain>
    </source>
</reference>